<proteinExistence type="predicted"/>
<feature type="compositionally biased region" description="Gly residues" evidence="1">
    <location>
        <begin position="1"/>
        <end position="10"/>
    </location>
</feature>
<reference evidence="3 4" key="1">
    <citation type="submission" date="2019-11" db="EMBL/GenBank/DDBJ databases">
        <title>Whole genome sequence of Oryza granulata.</title>
        <authorList>
            <person name="Li W."/>
        </authorList>
    </citation>
    <scope>NUCLEOTIDE SEQUENCE [LARGE SCALE GENOMIC DNA]</scope>
    <source>
        <strain evidence="4">cv. Menghai</strain>
        <tissue evidence="3">Leaf</tissue>
    </source>
</reference>
<accession>A0A6G1BLH7</accession>
<evidence type="ECO:0000313" key="3">
    <source>
        <dbReference type="EMBL" id="KAF0888722.1"/>
    </source>
</evidence>
<dbReference type="OrthoDB" id="695691at2759"/>
<dbReference type="Proteomes" id="UP000479710">
    <property type="component" value="Unassembled WGS sequence"/>
</dbReference>
<evidence type="ECO:0000256" key="1">
    <source>
        <dbReference type="SAM" id="MobiDB-lite"/>
    </source>
</evidence>
<dbReference type="EMBL" id="SPHZ02000012">
    <property type="protein sequence ID" value="KAF0888722.1"/>
    <property type="molecule type" value="Genomic_DNA"/>
</dbReference>
<evidence type="ECO:0000313" key="4">
    <source>
        <dbReference type="Proteomes" id="UP000479710"/>
    </source>
</evidence>
<sequence>MEKQGTGSGSGEEPPAPNQDWTTGGGSGGRVPRYYKLDFLTFDGKDPLPCLKHCWLASYHMTGPAQRWHTHLEEAEGELTWGHLTDAVHLRFGPPLCTLPLGELTQLQRIGTVDDYIDHFLELLSRAGLLSPKQQQQLFIVGLGEPISIDVRIQKPADL</sequence>
<organism evidence="3 4">
    <name type="scientific">Oryza meyeriana var. granulata</name>
    <dbReference type="NCBI Taxonomy" id="110450"/>
    <lineage>
        <taxon>Eukaryota</taxon>
        <taxon>Viridiplantae</taxon>
        <taxon>Streptophyta</taxon>
        <taxon>Embryophyta</taxon>
        <taxon>Tracheophyta</taxon>
        <taxon>Spermatophyta</taxon>
        <taxon>Magnoliopsida</taxon>
        <taxon>Liliopsida</taxon>
        <taxon>Poales</taxon>
        <taxon>Poaceae</taxon>
        <taxon>BOP clade</taxon>
        <taxon>Oryzoideae</taxon>
        <taxon>Oryzeae</taxon>
        <taxon>Oryzinae</taxon>
        <taxon>Oryza</taxon>
        <taxon>Oryza meyeriana</taxon>
    </lineage>
</organism>
<dbReference type="AlphaFoldDB" id="A0A6G1BLH7"/>
<feature type="domain" description="Retrotransposon gag" evidence="2">
    <location>
        <begin position="56"/>
        <end position="143"/>
    </location>
</feature>
<name>A0A6G1BLH7_9ORYZ</name>
<protein>
    <recommendedName>
        <fullName evidence="2">Retrotransposon gag domain-containing protein</fullName>
    </recommendedName>
</protein>
<keyword evidence="4" id="KW-1185">Reference proteome</keyword>
<feature type="region of interest" description="Disordered" evidence="1">
    <location>
        <begin position="1"/>
        <end position="27"/>
    </location>
</feature>
<dbReference type="InterPro" id="IPR005162">
    <property type="entry name" value="Retrotrans_gag_dom"/>
</dbReference>
<evidence type="ECO:0000259" key="2">
    <source>
        <dbReference type="Pfam" id="PF03732"/>
    </source>
</evidence>
<comment type="caution">
    <text evidence="3">The sequence shown here is derived from an EMBL/GenBank/DDBJ whole genome shotgun (WGS) entry which is preliminary data.</text>
</comment>
<dbReference type="Pfam" id="PF03732">
    <property type="entry name" value="Retrotrans_gag"/>
    <property type="match status" value="1"/>
</dbReference>
<gene>
    <name evidence="3" type="ORF">E2562_016762</name>
</gene>